<dbReference type="NCBIfam" id="TIGR02985">
    <property type="entry name" value="Sig70_bacteroi1"/>
    <property type="match status" value="1"/>
</dbReference>
<gene>
    <name evidence="9" type="ORF">ICJ83_14765</name>
</gene>
<dbReference type="RefSeq" id="WP_223154797.1">
    <property type="nucleotide sequence ID" value="NZ_JACVXB010000008.1"/>
</dbReference>
<dbReference type="InterPro" id="IPR007627">
    <property type="entry name" value="RNA_pol_sigma70_r2"/>
</dbReference>
<evidence type="ECO:0000259" key="8">
    <source>
        <dbReference type="Pfam" id="PF08281"/>
    </source>
</evidence>
<comment type="caution">
    <text evidence="9">The sequence shown here is derived from an EMBL/GenBank/DDBJ whole genome shotgun (WGS) entry which is preliminary data.</text>
</comment>
<comment type="similarity">
    <text evidence="1 6">Belongs to the sigma-70 factor family. ECF subfamily.</text>
</comment>
<sequence>MEDLGLIQAIANNDKEAFNSLFSKYYRPLVIYITTYTNDVPASEDIVQQVFITIWEKRLKLEGVKSLKSYLYKIAYNTFIDQYRTTKKQNLFFEELRQDILRELITENKEYQEKRILQLKKLINTLPPKCKEILELNKLRGLNYKEIASKLNISEKTVDAQMRLAFKKIRLGFEDNNLLLYIALMPSNEVKKTFC</sequence>
<evidence type="ECO:0000256" key="2">
    <source>
        <dbReference type="ARBA" id="ARBA00023015"/>
    </source>
</evidence>
<dbReference type="PANTHER" id="PTHR43133">
    <property type="entry name" value="RNA POLYMERASE ECF-TYPE SIGMA FACTO"/>
    <property type="match status" value="1"/>
</dbReference>
<dbReference type="Pfam" id="PF08281">
    <property type="entry name" value="Sigma70_r4_2"/>
    <property type="match status" value="1"/>
</dbReference>
<dbReference type="Gene3D" id="1.10.10.10">
    <property type="entry name" value="Winged helix-like DNA-binding domain superfamily/Winged helix DNA-binding domain"/>
    <property type="match status" value="1"/>
</dbReference>
<dbReference type="AlphaFoldDB" id="A0A8J6Q4C0"/>
<dbReference type="Pfam" id="PF04542">
    <property type="entry name" value="Sigma70_r2"/>
    <property type="match status" value="1"/>
</dbReference>
<dbReference type="SUPFAM" id="SSF88946">
    <property type="entry name" value="Sigma2 domain of RNA polymerase sigma factors"/>
    <property type="match status" value="1"/>
</dbReference>
<evidence type="ECO:0000313" key="10">
    <source>
        <dbReference type="Proteomes" id="UP000600588"/>
    </source>
</evidence>
<keyword evidence="10" id="KW-1185">Reference proteome</keyword>
<dbReference type="InterPro" id="IPR014284">
    <property type="entry name" value="RNA_pol_sigma-70_dom"/>
</dbReference>
<dbReference type="PANTHER" id="PTHR43133:SF46">
    <property type="entry name" value="RNA POLYMERASE SIGMA-70 FACTOR ECF SUBFAMILY"/>
    <property type="match status" value="1"/>
</dbReference>
<dbReference type="GO" id="GO:0003677">
    <property type="term" value="F:DNA binding"/>
    <property type="evidence" value="ECO:0007669"/>
    <property type="project" value="UniProtKB-KW"/>
</dbReference>
<dbReference type="EMBL" id="JACVXB010000008">
    <property type="protein sequence ID" value="MBD0833395.1"/>
    <property type="molecule type" value="Genomic_DNA"/>
</dbReference>
<dbReference type="InterPro" id="IPR039425">
    <property type="entry name" value="RNA_pol_sigma-70-like"/>
</dbReference>
<evidence type="ECO:0000256" key="1">
    <source>
        <dbReference type="ARBA" id="ARBA00010641"/>
    </source>
</evidence>
<evidence type="ECO:0000259" key="7">
    <source>
        <dbReference type="Pfam" id="PF04542"/>
    </source>
</evidence>
<feature type="domain" description="RNA polymerase sigma-70 region 2" evidence="7">
    <location>
        <begin position="21"/>
        <end position="87"/>
    </location>
</feature>
<protein>
    <recommendedName>
        <fullName evidence="6">RNA polymerase sigma factor</fullName>
    </recommendedName>
</protein>
<reference evidence="9 10" key="1">
    <citation type="submission" date="2020-09" db="EMBL/GenBank/DDBJ databases">
        <title>TT11 complete genome.</title>
        <authorList>
            <person name="Wu Z."/>
        </authorList>
    </citation>
    <scope>NUCLEOTIDE SEQUENCE [LARGE SCALE GENOMIC DNA]</scope>
    <source>
        <strain evidence="9 10">TT11</strain>
    </source>
</reference>
<dbReference type="InterPro" id="IPR014327">
    <property type="entry name" value="RNA_pol_sigma70_bacteroid"/>
</dbReference>
<keyword evidence="5 6" id="KW-0804">Transcription</keyword>
<accession>A0A8J6Q4C0</accession>
<dbReference type="CDD" id="cd06171">
    <property type="entry name" value="Sigma70_r4"/>
    <property type="match status" value="1"/>
</dbReference>
<organism evidence="9 10">
    <name type="scientific">Aestuariibaculum sediminum</name>
    <dbReference type="NCBI Taxonomy" id="2770637"/>
    <lineage>
        <taxon>Bacteria</taxon>
        <taxon>Pseudomonadati</taxon>
        <taxon>Bacteroidota</taxon>
        <taxon>Flavobacteriia</taxon>
        <taxon>Flavobacteriales</taxon>
        <taxon>Flavobacteriaceae</taxon>
    </lineage>
</organism>
<keyword evidence="2 6" id="KW-0805">Transcription regulation</keyword>
<dbReference type="PROSITE" id="PS01063">
    <property type="entry name" value="SIGMA70_ECF"/>
    <property type="match status" value="1"/>
</dbReference>
<dbReference type="InterPro" id="IPR013325">
    <property type="entry name" value="RNA_pol_sigma_r2"/>
</dbReference>
<evidence type="ECO:0000256" key="4">
    <source>
        <dbReference type="ARBA" id="ARBA00023125"/>
    </source>
</evidence>
<evidence type="ECO:0000256" key="5">
    <source>
        <dbReference type="ARBA" id="ARBA00023163"/>
    </source>
</evidence>
<dbReference type="Proteomes" id="UP000600588">
    <property type="component" value="Unassembled WGS sequence"/>
</dbReference>
<keyword evidence="3 6" id="KW-0731">Sigma factor</keyword>
<dbReference type="InterPro" id="IPR013324">
    <property type="entry name" value="RNA_pol_sigma_r3/r4-like"/>
</dbReference>
<proteinExistence type="inferred from homology"/>
<evidence type="ECO:0000256" key="3">
    <source>
        <dbReference type="ARBA" id="ARBA00023082"/>
    </source>
</evidence>
<dbReference type="NCBIfam" id="TIGR02937">
    <property type="entry name" value="sigma70-ECF"/>
    <property type="match status" value="1"/>
</dbReference>
<dbReference type="InterPro" id="IPR000838">
    <property type="entry name" value="RNA_pol_sigma70_ECF_CS"/>
</dbReference>
<dbReference type="InterPro" id="IPR036388">
    <property type="entry name" value="WH-like_DNA-bd_sf"/>
</dbReference>
<evidence type="ECO:0000313" key="9">
    <source>
        <dbReference type="EMBL" id="MBD0833395.1"/>
    </source>
</evidence>
<dbReference type="Gene3D" id="1.10.1740.10">
    <property type="match status" value="1"/>
</dbReference>
<keyword evidence="4 6" id="KW-0238">DNA-binding</keyword>
<evidence type="ECO:0000256" key="6">
    <source>
        <dbReference type="RuleBase" id="RU000716"/>
    </source>
</evidence>
<feature type="domain" description="RNA polymerase sigma factor 70 region 4 type 2" evidence="8">
    <location>
        <begin position="117"/>
        <end position="169"/>
    </location>
</feature>
<dbReference type="SUPFAM" id="SSF88659">
    <property type="entry name" value="Sigma3 and sigma4 domains of RNA polymerase sigma factors"/>
    <property type="match status" value="1"/>
</dbReference>
<dbReference type="GO" id="GO:0006352">
    <property type="term" value="P:DNA-templated transcription initiation"/>
    <property type="evidence" value="ECO:0007669"/>
    <property type="project" value="InterPro"/>
</dbReference>
<name>A0A8J6Q4C0_9FLAO</name>
<dbReference type="GO" id="GO:0016987">
    <property type="term" value="F:sigma factor activity"/>
    <property type="evidence" value="ECO:0007669"/>
    <property type="project" value="UniProtKB-KW"/>
</dbReference>
<dbReference type="InterPro" id="IPR013249">
    <property type="entry name" value="RNA_pol_sigma70_r4_t2"/>
</dbReference>